<feature type="region of interest" description="Disordered" evidence="2">
    <location>
        <begin position="162"/>
        <end position="183"/>
    </location>
</feature>
<name>A0AA36HMS6_9DINO</name>
<dbReference type="InterPro" id="IPR002048">
    <property type="entry name" value="EF_hand_dom"/>
</dbReference>
<dbReference type="GO" id="GO:0005509">
    <property type="term" value="F:calcium ion binding"/>
    <property type="evidence" value="ECO:0007669"/>
    <property type="project" value="InterPro"/>
</dbReference>
<evidence type="ECO:0000259" key="3">
    <source>
        <dbReference type="PROSITE" id="PS50222"/>
    </source>
</evidence>
<feature type="domain" description="EF-hand" evidence="3">
    <location>
        <begin position="118"/>
        <end position="153"/>
    </location>
</feature>
<evidence type="ECO:0000313" key="4">
    <source>
        <dbReference type="EMBL" id="CAJ1371967.1"/>
    </source>
</evidence>
<dbReference type="SUPFAM" id="SSF47473">
    <property type="entry name" value="EF-hand"/>
    <property type="match status" value="1"/>
</dbReference>
<feature type="compositionally biased region" description="Basic and acidic residues" evidence="2">
    <location>
        <begin position="162"/>
        <end position="171"/>
    </location>
</feature>
<feature type="compositionally biased region" description="Basic and acidic residues" evidence="2">
    <location>
        <begin position="362"/>
        <end position="371"/>
    </location>
</feature>
<feature type="region of interest" description="Disordered" evidence="2">
    <location>
        <begin position="331"/>
        <end position="371"/>
    </location>
</feature>
<dbReference type="InterPro" id="IPR018247">
    <property type="entry name" value="EF_Hand_1_Ca_BS"/>
</dbReference>
<sequence length="371" mass="41355">MDKDRDGLKSFADLTNVKPGPFTFDALLCSEKRKECEGNEGKGTARAWMSPKFLQVGPAQKKDGKAHFAEHVYSDMRAFAALLAKRFGTLEEAYHHFDGNRNNQLGMTEFVSGAKALRFMGNARAVFKELDRNNNGHISIQEFKVLLVLNVTEDEAVASKTKRDQVVERKQRSPIQPPGRHERSVCLASTHLQLPEAEHISSSAGFYSFPRLCTGRSDLLRHPDEIPGFDAEMFSKEHGPGFCAKGPEHFPEVMPDGHPVRGNRFKVGSAVLRSERFGPAIPSVEGRKDLEHSACNFATYEGRMPRVNWRIDGTGAQVFLSKRERMGLKSGLSSFGIKPKSVGTHSRSTLRWKSQSESCPEVLRDRAPTTP</sequence>
<gene>
    <name evidence="4" type="ORF">EVOR1521_LOCUS2140</name>
</gene>
<dbReference type="Proteomes" id="UP001178507">
    <property type="component" value="Unassembled WGS sequence"/>
</dbReference>
<dbReference type="Gene3D" id="1.10.238.10">
    <property type="entry name" value="EF-hand"/>
    <property type="match status" value="1"/>
</dbReference>
<dbReference type="PROSITE" id="PS50222">
    <property type="entry name" value="EF_HAND_2"/>
    <property type="match status" value="1"/>
</dbReference>
<dbReference type="EMBL" id="CAUJNA010000108">
    <property type="protein sequence ID" value="CAJ1371967.1"/>
    <property type="molecule type" value="Genomic_DNA"/>
</dbReference>
<dbReference type="InterPro" id="IPR011992">
    <property type="entry name" value="EF-hand-dom_pair"/>
</dbReference>
<organism evidence="4 5">
    <name type="scientific">Effrenium voratum</name>
    <dbReference type="NCBI Taxonomy" id="2562239"/>
    <lineage>
        <taxon>Eukaryota</taxon>
        <taxon>Sar</taxon>
        <taxon>Alveolata</taxon>
        <taxon>Dinophyceae</taxon>
        <taxon>Suessiales</taxon>
        <taxon>Symbiodiniaceae</taxon>
        <taxon>Effrenium</taxon>
    </lineage>
</organism>
<proteinExistence type="predicted"/>
<evidence type="ECO:0000313" key="5">
    <source>
        <dbReference type="Proteomes" id="UP001178507"/>
    </source>
</evidence>
<evidence type="ECO:0000256" key="2">
    <source>
        <dbReference type="SAM" id="MobiDB-lite"/>
    </source>
</evidence>
<reference evidence="4" key="1">
    <citation type="submission" date="2023-08" db="EMBL/GenBank/DDBJ databases">
        <authorList>
            <person name="Chen Y."/>
            <person name="Shah S."/>
            <person name="Dougan E. K."/>
            <person name="Thang M."/>
            <person name="Chan C."/>
        </authorList>
    </citation>
    <scope>NUCLEOTIDE SEQUENCE</scope>
</reference>
<dbReference type="SMART" id="SM00054">
    <property type="entry name" value="EFh"/>
    <property type="match status" value="2"/>
</dbReference>
<keyword evidence="5" id="KW-1185">Reference proteome</keyword>
<keyword evidence="1" id="KW-0106">Calcium</keyword>
<feature type="compositionally biased region" description="Polar residues" evidence="2">
    <location>
        <begin position="343"/>
        <end position="358"/>
    </location>
</feature>
<evidence type="ECO:0000256" key="1">
    <source>
        <dbReference type="ARBA" id="ARBA00022837"/>
    </source>
</evidence>
<dbReference type="Pfam" id="PF00036">
    <property type="entry name" value="EF-hand_1"/>
    <property type="match status" value="1"/>
</dbReference>
<dbReference type="AlphaFoldDB" id="A0AA36HMS6"/>
<dbReference type="PROSITE" id="PS00018">
    <property type="entry name" value="EF_HAND_1"/>
    <property type="match status" value="1"/>
</dbReference>
<accession>A0AA36HMS6</accession>
<protein>
    <recommendedName>
        <fullName evidence="3">EF-hand domain-containing protein</fullName>
    </recommendedName>
</protein>
<comment type="caution">
    <text evidence="4">The sequence shown here is derived from an EMBL/GenBank/DDBJ whole genome shotgun (WGS) entry which is preliminary data.</text>
</comment>